<evidence type="ECO:0000313" key="3">
    <source>
        <dbReference type="EMBL" id="QJH95587.1"/>
    </source>
</evidence>
<dbReference type="SUPFAM" id="SSF53300">
    <property type="entry name" value="vWA-like"/>
    <property type="match status" value="1"/>
</dbReference>
<dbReference type="InterPro" id="IPR052652">
    <property type="entry name" value="Telomerase_Complex_Comp"/>
</dbReference>
<dbReference type="PANTHER" id="PTHR44791:SF1">
    <property type="entry name" value="TELOMERASE PROTEIN COMPONENT 1"/>
    <property type="match status" value="1"/>
</dbReference>
<feature type="domain" description="TROVE" evidence="1">
    <location>
        <begin position="10"/>
        <end position="336"/>
    </location>
</feature>
<reference evidence="2" key="1">
    <citation type="submission" date="2020-03" db="EMBL/GenBank/DDBJ databases">
        <title>The deep terrestrial virosphere.</title>
        <authorList>
            <person name="Holmfeldt K."/>
            <person name="Nilsson E."/>
            <person name="Simone D."/>
            <person name="Lopez-Fernandez M."/>
            <person name="Wu X."/>
            <person name="de Brujin I."/>
            <person name="Lundin D."/>
            <person name="Andersson A."/>
            <person name="Bertilsson S."/>
            <person name="Dopson M."/>
        </authorList>
    </citation>
    <scope>NUCLEOTIDE SEQUENCE</scope>
    <source>
        <strain evidence="2">TM448A00161</strain>
        <strain evidence="3">TM448B00459</strain>
    </source>
</reference>
<organism evidence="2">
    <name type="scientific">viral metagenome</name>
    <dbReference type="NCBI Taxonomy" id="1070528"/>
    <lineage>
        <taxon>unclassified sequences</taxon>
        <taxon>metagenomes</taxon>
        <taxon>organismal metagenomes</taxon>
    </lineage>
</organism>
<proteinExistence type="predicted"/>
<dbReference type="PROSITE" id="PS50988">
    <property type="entry name" value="TROVE"/>
    <property type="match status" value="1"/>
</dbReference>
<dbReference type="EMBL" id="MT143982">
    <property type="protein sequence ID" value="QJA44905.1"/>
    <property type="molecule type" value="Genomic_DNA"/>
</dbReference>
<accession>A0A6H1ZCA9</accession>
<evidence type="ECO:0000259" key="1">
    <source>
        <dbReference type="PROSITE" id="PS50988"/>
    </source>
</evidence>
<dbReference type="SUPFAM" id="SSF140864">
    <property type="entry name" value="TROVE domain-like"/>
    <property type="match status" value="1"/>
</dbReference>
<dbReference type="GO" id="GO:0000722">
    <property type="term" value="P:telomere maintenance via recombination"/>
    <property type="evidence" value="ECO:0007669"/>
    <property type="project" value="TreeGrafter"/>
</dbReference>
<dbReference type="InterPro" id="IPR036465">
    <property type="entry name" value="vWFA_dom_sf"/>
</dbReference>
<gene>
    <name evidence="2" type="ORF">TM448A00161_0052</name>
    <name evidence="3" type="ORF">TM448B00459_0042</name>
</gene>
<evidence type="ECO:0000313" key="2">
    <source>
        <dbReference type="EMBL" id="QJA44905.1"/>
    </source>
</evidence>
<sequence>MRSNGRPIRLKTYEGGTAAAQSPLTELERAVGSCLLFEDTHYESGDSIAQRIAALCDKVDLEDIGALAIWARNQLKLRHAPLWLALQTVRLNSARKLGSDVPSQVLQEVIQRPDELSETLALYWRDGKKPLAAQLKKGMALAWTKFDAYQLGKWDRDSTIKLKDVMFLTHPHPESYDGMGTFAESVKKSGYRRGMVWRDSGGQGKLWQQVIDDTVPTPDTWEVALSAGQDKKATWERLLAENKLGIMAALMNCRNMLQAGVDTALIGDYIRRKAPGSRALPFQFLSAAEHAPALAADLSDAMCAAIQGELPGKTCLVLDVSGSMEYALSSRSEMSRMAAGAVLGVLLREVTHPCRIFTFSCELVEIANYRGLALIDAAIRSQEHVGTYLRAALAEVQRVAPKANRVVVVTDEQSHDGMHTAWAPHSYLINVASYQPALDTSYGWTRINGFSERLTDWISLHEKGELL</sequence>
<name>A0A6H1ZCA9_9ZZZZ</name>
<dbReference type="InterPro" id="IPR037214">
    <property type="entry name" value="TROVE_dom_sf"/>
</dbReference>
<dbReference type="Gene3D" id="3.40.50.410">
    <property type="entry name" value="von Willebrand factor, type A domain"/>
    <property type="match status" value="1"/>
</dbReference>
<dbReference type="PANTHER" id="PTHR44791">
    <property type="entry name" value="TELOMERASE PROTEIN COMPONENT 1 TEP1"/>
    <property type="match status" value="1"/>
</dbReference>
<dbReference type="GO" id="GO:0070034">
    <property type="term" value="F:telomerase RNA binding"/>
    <property type="evidence" value="ECO:0007669"/>
    <property type="project" value="TreeGrafter"/>
</dbReference>
<protein>
    <submittedName>
        <fullName evidence="2">Putative TROVE domain containing protein</fullName>
    </submittedName>
</protein>
<dbReference type="AlphaFoldDB" id="A0A6H1ZCA9"/>
<dbReference type="Pfam" id="PF05731">
    <property type="entry name" value="TROVE"/>
    <property type="match status" value="1"/>
</dbReference>
<dbReference type="GO" id="GO:0005697">
    <property type="term" value="C:telomerase holoenzyme complex"/>
    <property type="evidence" value="ECO:0007669"/>
    <property type="project" value="TreeGrafter"/>
</dbReference>
<dbReference type="GO" id="GO:0003720">
    <property type="term" value="F:telomerase activity"/>
    <property type="evidence" value="ECO:0007669"/>
    <property type="project" value="TreeGrafter"/>
</dbReference>
<dbReference type="EMBL" id="MT144623">
    <property type="protein sequence ID" value="QJH95587.1"/>
    <property type="molecule type" value="Genomic_DNA"/>
</dbReference>
<dbReference type="InterPro" id="IPR008858">
    <property type="entry name" value="TROVE_dom"/>
</dbReference>